<accession>A0A9D4K1W2</accession>
<evidence type="ECO:0000313" key="2">
    <source>
        <dbReference type="Proteomes" id="UP000828390"/>
    </source>
</evidence>
<sequence length="124" mass="14123">MIIGKRIVTSRVNTAPPPGGHVFQWTETIFELNQNIIKINILTKLNEDWASNVTLTHHPVSNSVFHENRTINVASRVFTRQMLTTDARRTKGDNNSSPSARCAQFENHCKLSSFEKHCKLPPKR</sequence>
<proteinExistence type="predicted"/>
<comment type="caution">
    <text evidence="1">The sequence shown here is derived from an EMBL/GenBank/DDBJ whole genome shotgun (WGS) entry which is preliminary data.</text>
</comment>
<gene>
    <name evidence="1" type="ORF">DPMN_105469</name>
</gene>
<keyword evidence="2" id="KW-1185">Reference proteome</keyword>
<reference evidence="1" key="2">
    <citation type="submission" date="2020-11" db="EMBL/GenBank/DDBJ databases">
        <authorList>
            <person name="McCartney M.A."/>
            <person name="Auch B."/>
            <person name="Kono T."/>
            <person name="Mallez S."/>
            <person name="Becker A."/>
            <person name="Gohl D.M."/>
            <person name="Silverstein K.A.T."/>
            <person name="Koren S."/>
            <person name="Bechman K.B."/>
            <person name="Herman A."/>
            <person name="Abrahante J.E."/>
            <person name="Garbe J."/>
        </authorList>
    </citation>
    <scope>NUCLEOTIDE SEQUENCE</scope>
    <source>
        <strain evidence="1">Duluth1</strain>
        <tissue evidence="1">Whole animal</tissue>
    </source>
</reference>
<dbReference type="EMBL" id="JAIWYP010000004">
    <property type="protein sequence ID" value="KAH3832191.1"/>
    <property type="molecule type" value="Genomic_DNA"/>
</dbReference>
<name>A0A9D4K1W2_DREPO</name>
<reference evidence="1" key="1">
    <citation type="journal article" date="2019" name="bioRxiv">
        <title>The Genome of the Zebra Mussel, Dreissena polymorpha: A Resource for Invasive Species Research.</title>
        <authorList>
            <person name="McCartney M.A."/>
            <person name="Auch B."/>
            <person name="Kono T."/>
            <person name="Mallez S."/>
            <person name="Zhang Y."/>
            <person name="Obille A."/>
            <person name="Becker A."/>
            <person name="Abrahante J.E."/>
            <person name="Garbe J."/>
            <person name="Badalamenti J.P."/>
            <person name="Herman A."/>
            <person name="Mangelson H."/>
            <person name="Liachko I."/>
            <person name="Sullivan S."/>
            <person name="Sone E.D."/>
            <person name="Koren S."/>
            <person name="Silverstein K.A.T."/>
            <person name="Beckman K.B."/>
            <person name="Gohl D.M."/>
        </authorList>
    </citation>
    <scope>NUCLEOTIDE SEQUENCE</scope>
    <source>
        <strain evidence="1">Duluth1</strain>
        <tissue evidence="1">Whole animal</tissue>
    </source>
</reference>
<dbReference type="AlphaFoldDB" id="A0A9D4K1W2"/>
<dbReference type="Proteomes" id="UP000828390">
    <property type="component" value="Unassembled WGS sequence"/>
</dbReference>
<evidence type="ECO:0000313" key="1">
    <source>
        <dbReference type="EMBL" id="KAH3832191.1"/>
    </source>
</evidence>
<organism evidence="1 2">
    <name type="scientific">Dreissena polymorpha</name>
    <name type="common">Zebra mussel</name>
    <name type="synonym">Mytilus polymorpha</name>
    <dbReference type="NCBI Taxonomy" id="45954"/>
    <lineage>
        <taxon>Eukaryota</taxon>
        <taxon>Metazoa</taxon>
        <taxon>Spiralia</taxon>
        <taxon>Lophotrochozoa</taxon>
        <taxon>Mollusca</taxon>
        <taxon>Bivalvia</taxon>
        <taxon>Autobranchia</taxon>
        <taxon>Heteroconchia</taxon>
        <taxon>Euheterodonta</taxon>
        <taxon>Imparidentia</taxon>
        <taxon>Neoheterodontei</taxon>
        <taxon>Myida</taxon>
        <taxon>Dreissenoidea</taxon>
        <taxon>Dreissenidae</taxon>
        <taxon>Dreissena</taxon>
    </lineage>
</organism>
<protein>
    <submittedName>
        <fullName evidence="1">Uncharacterized protein</fullName>
    </submittedName>
</protein>